<keyword evidence="2" id="KW-1185">Reference proteome</keyword>
<evidence type="ECO:0000313" key="1">
    <source>
        <dbReference type="EMBL" id="MBB5171940.1"/>
    </source>
</evidence>
<organism evidence="1 2">
    <name type="scientific">Texcoconibacillus texcoconensis</name>
    <dbReference type="NCBI Taxonomy" id="1095777"/>
    <lineage>
        <taxon>Bacteria</taxon>
        <taxon>Bacillati</taxon>
        <taxon>Bacillota</taxon>
        <taxon>Bacilli</taxon>
        <taxon>Bacillales</taxon>
        <taxon>Bacillaceae</taxon>
        <taxon>Texcoconibacillus</taxon>
    </lineage>
</organism>
<gene>
    <name evidence="1" type="ORF">HNQ41_000080</name>
</gene>
<dbReference type="Proteomes" id="UP000551878">
    <property type="component" value="Unassembled WGS sequence"/>
</dbReference>
<proteinExistence type="predicted"/>
<protein>
    <submittedName>
        <fullName evidence="1">Uncharacterized protein</fullName>
    </submittedName>
</protein>
<name>A0A840QC95_9BACI</name>
<dbReference type="AlphaFoldDB" id="A0A840QC95"/>
<dbReference type="EMBL" id="JACHHB010000001">
    <property type="protein sequence ID" value="MBB5171940.1"/>
    <property type="molecule type" value="Genomic_DNA"/>
</dbReference>
<evidence type="ECO:0000313" key="2">
    <source>
        <dbReference type="Proteomes" id="UP000551878"/>
    </source>
</evidence>
<comment type="caution">
    <text evidence="1">The sequence shown here is derived from an EMBL/GenBank/DDBJ whole genome shotgun (WGS) entry which is preliminary data.</text>
</comment>
<sequence length="106" mass="11803">MKLWICTLGVTVTITGGAMMLSSGVDEKQSENDKMNVKESESLNIGHNSAEVRGEDMEPKLEELNEVKRNINSEDSTNAEEPTETYEEALEAGRELLETIDKIIDE</sequence>
<reference evidence="1 2" key="1">
    <citation type="submission" date="2020-08" db="EMBL/GenBank/DDBJ databases">
        <title>Genomic Encyclopedia of Type Strains, Phase IV (KMG-IV): sequencing the most valuable type-strain genomes for metagenomic binning, comparative biology and taxonomic classification.</title>
        <authorList>
            <person name="Goeker M."/>
        </authorList>
    </citation>
    <scope>NUCLEOTIDE SEQUENCE [LARGE SCALE GENOMIC DNA]</scope>
    <source>
        <strain evidence="1 2">DSM 24696</strain>
    </source>
</reference>
<accession>A0A840QC95</accession>
<dbReference type="RefSeq" id="WP_184662430.1">
    <property type="nucleotide sequence ID" value="NZ_JACHHB010000001.1"/>
</dbReference>